<evidence type="ECO:0000313" key="1">
    <source>
        <dbReference type="EMBL" id="KAJ3254172.1"/>
    </source>
</evidence>
<name>A0AAD5UCK3_9FUNG</name>
<proteinExistence type="predicted"/>
<protein>
    <submittedName>
        <fullName evidence="1">Uncharacterized protein</fullName>
    </submittedName>
</protein>
<dbReference type="AlphaFoldDB" id="A0AAD5UCK3"/>
<gene>
    <name evidence="1" type="ORF">HK103_007493</name>
</gene>
<reference evidence="1" key="1">
    <citation type="submission" date="2020-05" db="EMBL/GenBank/DDBJ databases">
        <title>Phylogenomic resolution of chytrid fungi.</title>
        <authorList>
            <person name="Stajich J.E."/>
            <person name="Amses K."/>
            <person name="Simmons R."/>
            <person name="Seto K."/>
            <person name="Myers J."/>
            <person name="Bonds A."/>
            <person name="Quandt C.A."/>
            <person name="Barry K."/>
            <person name="Liu P."/>
            <person name="Grigoriev I."/>
            <person name="Longcore J.E."/>
            <person name="James T.Y."/>
        </authorList>
    </citation>
    <scope>NUCLEOTIDE SEQUENCE</scope>
    <source>
        <strain evidence="1">PLAUS21</strain>
    </source>
</reference>
<dbReference type="EMBL" id="JADGKB010000091">
    <property type="protein sequence ID" value="KAJ3254172.1"/>
    <property type="molecule type" value="Genomic_DNA"/>
</dbReference>
<keyword evidence="2" id="KW-1185">Reference proteome</keyword>
<sequence>MAEIADHSFSRINFYRIQPSIWLNPSTFCNSPNEEVAKCQPDINGYPLLPNGNLDILFDRVEENLNLAQKYSNWAFMVSYSRAQPGAKVHSVRKKCLGIGVCDNRFPKEFGNPSVTLEALLNDHGPISKPFLNERTIVYECGYYFQKTPQACKIIGLNNIHLPADYVTDDKAGNVQEILSDLENGDKFKFITPKKCPNHGCNSLLFTKTKYTIKSSILVVELEPDLEGHNKNSSDFYFPRTLTCGSTDYELVARIFSTEADGGHFGTRVLRNNGIYIYDDLTNKNYAQMQESAVGFEGRWDNAAVAFYVDATLKFKDICH</sequence>
<accession>A0AAD5UCK3</accession>
<organism evidence="1 2">
    <name type="scientific">Boothiomyces macroporosus</name>
    <dbReference type="NCBI Taxonomy" id="261099"/>
    <lineage>
        <taxon>Eukaryota</taxon>
        <taxon>Fungi</taxon>
        <taxon>Fungi incertae sedis</taxon>
        <taxon>Chytridiomycota</taxon>
        <taxon>Chytridiomycota incertae sedis</taxon>
        <taxon>Chytridiomycetes</taxon>
        <taxon>Rhizophydiales</taxon>
        <taxon>Terramycetaceae</taxon>
        <taxon>Boothiomyces</taxon>
    </lineage>
</organism>
<evidence type="ECO:0000313" key="2">
    <source>
        <dbReference type="Proteomes" id="UP001210925"/>
    </source>
</evidence>
<dbReference type="Proteomes" id="UP001210925">
    <property type="component" value="Unassembled WGS sequence"/>
</dbReference>
<comment type="caution">
    <text evidence="1">The sequence shown here is derived from an EMBL/GenBank/DDBJ whole genome shotgun (WGS) entry which is preliminary data.</text>
</comment>